<dbReference type="Gene3D" id="1.10.8.290">
    <property type="entry name" value="uncharacterized protein sp1917 domain"/>
    <property type="match status" value="1"/>
</dbReference>
<protein>
    <recommendedName>
        <fullName evidence="2">DUF2200 domain-containing protein</fullName>
    </recommendedName>
</protein>
<dbReference type="InterPro" id="IPR014580">
    <property type="entry name" value="UCP033199"/>
</dbReference>
<reference evidence="1" key="1">
    <citation type="submission" date="2019-11" db="EMBL/GenBank/DDBJ databases">
        <authorList>
            <person name="Feng L."/>
        </authorList>
    </citation>
    <scope>NUCLEOTIDE SEQUENCE</scope>
    <source>
        <strain evidence="1">BgluceraseaLFYP119</strain>
    </source>
</reference>
<organism evidence="1">
    <name type="scientific">Blautia glucerasea</name>
    <dbReference type="NCBI Taxonomy" id="536633"/>
    <lineage>
        <taxon>Bacteria</taxon>
        <taxon>Bacillati</taxon>
        <taxon>Bacillota</taxon>
        <taxon>Clostridia</taxon>
        <taxon>Lachnospirales</taxon>
        <taxon>Lachnospiraceae</taxon>
        <taxon>Blautia</taxon>
    </lineage>
</organism>
<gene>
    <name evidence="1" type="ORF">BGLFYP119_02300</name>
</gene>
<name>A0A6N2US70_9FIRM</name>
<evidence type="ECO:0008006" key="2">
    <source>
        <dbReference type="Google" id="ProtNLM"/>
    </source>
</evidence>
<dbReference type="InterPro" id="IPR023204">
    <property type="entry name" value="SP1917_dom_sf"/>
</dbReference>
<dbReference type="Pfam" id="PF09966">
    <property type="entry name" value="DUF2200"/>
    <property type="match status" value="1"/>
</dbReference>
<proteinExistence type="predicted"/>
<dbReference type="EMBL" id="CACRST010000022">
    <property type="protein sequence ID" value="VYT21545.1"/>
    <property type="molecule type" value="Genomic_DNA"/>
</dbReference>
<sequence length="116" mass="13483">MENEKVFAMSFSKVYDLLTAKAERKGRSKAEVGEVISWLTGYTMEQIDEFLNSEITYGDFFRQAPKKNPNREKITGVICGVRVEKIEDPLMREIRYLDKLVDELAKGKTMEKILRK</sequence>
<dbReference type="AlphaFoldDB" id="A0A6N2US70"/>
<accession>A0A6N2US70</accession>
<dbReference type="PIRSF" id="PIRSF033199">
    <property type="entry name" value="UCP033199"/>
    <property type="match status" value="1"/>
</dbReference>
<dbReference type="RefSeq" id="WP_156354741.1">
    <property type="nucleotide sequence ID" value="NZ_CACRST010000022.1"/>
</dbReference>
<evidence type="ECO:0000313" key="1">
    <source>
        <dbReference type="EMBL" id="VYT21545.1"/>
    </source>
</evidence>